<reference evidence="2 3" key="1">
    <citation type="submission" date="2019-12" db="EMBL/GenBank/DDBJ databases">
        <title>Whole-genome sequencing of Allorhizobium vitis.</title>
        <authorList>
            <person name="Gan H.M."/>
            <person name="Szegedi E."/>
            <person name="Burr T."/>
            <person name="Savka M.A."/>
        </authorList>
    </citation>
    <scope>NUCLEOTIDE SEQUENCE [LARGE SCALE GENOMIC DNA]</scope>
    <source>
        <strain evidence="2 3">CG516</strain>
    </source>
</reference>
<accession>A0A6L6VF47</accession>
<comment type="caution">
    <text evidence="2">The sequence shown here is derived from an EMBL/GenBank/DDBJ whole genome shotgun (WGS) entry which is preliminary data.</text>
</comment>
<dbReference type="EMBL" id="WPHR01000013">
    <property type="protein sequence ID" value="MUZ74216.1"/>
    <property type="molecule type" value="Genomic_DNA"/>
</dbReference>
<protein>
    <recommendedName>
        <fullName evidence="4">SH3 domain-containing protein</fullName>
    </recommendedName>
</protein>
<dbReference type="Gene3D" id="2.30.30.40">
    <property type="entry name" value="SH3 Domains"/>
    <property type="match status" value="1"/>
</dbReference>
<evidence type="ECO:0008006" key="4">
    <source>
        <dbReference type="Google" id="ProtNLM"/>
    </source>
</evidence>
<sequence length="211" mass="22456">MSKRVWLGWGIAAVCALGWATSDPKTSHPPGSSQTAIQVQPAPMTAAPSASSTKNPTLPPPPTTPQADPSKPDTLNDEPVVLFTLSDAKLRQSPSKTAAVIWTVPKNTAVVSLAQASGWHRVQVSQFTGWIQGSALGVSRPAGVKPKSEKSLKQPIVPVRPLEPTRRAGEPMRDPYVGTCDCPYDLMRNGRACGGRSAYSRPGGRSPQCYF</sequence>
<evidence type="ECO:0000313" key="2">
    <source>
        <dbReference type="EMBL" id="MUZ74216.1"/>
    </source>
</evidence>
<gene>
    <name evidence="2" type="ORF">GOZ90_16125</name>
</gene>
<organism evidence="2 3">
    <name type="scientific">Agrobacterium vitis</name>
    <name type="common">Rhizobium vitis</name>
    <dbReference type="NCBI Taxonomy" id="373"/>
    <lineage>
        <taxon>Bacteria</taxon>
        <taxon>Pseudomonadati</taxon>
        <taxon>Pseudomonadota</taxon>
        <taxon>Alphaproteobacteria</taxon>
        <taxon>Hyphomicrobiales</taxon>
        <taxon>Rhizobiaceae</taxon>
        <taxon>Rhizobium/Agrobacterium group</taxon>
        <taxon>Agrobacterium</taxon>
    </lineage>
</organism>
<feature type="compositionally biased region" description="Low complexity" evidence="1">
    <location>
        <begin position="41"/>
        <end position="53"/>
    </location>
</feature>
<evidence type="ECO:0000256" key="1">
    <source>
        <dbReference type="SAM" id="MobiDB-lite"/>
    </source>
</evidence>
<dbReference type="RefSeq" id="WP_156615291.1">
    <property type="nucleotide sequence ID" value="NZ_WPHR01000013.1"/>
</dbReference>
<dbReference type="AlphaFoldDB" id="A0A6L6VF47"/>
<name>A0A6L6VF47_AGRVI</name>
<feature type="region of interest" description="Disordered" evidence="1">
    <location>
        <begin position="23"/>
        <end position="77"/>
    </location>
</feature>
<evidence type="ECO:0000313" key="3">
    <source>
        <dbReference type="Proteomes" id="UP000477951"/>
    </source>
</evidence>
<dbReference type="Proteomes" id="UP000477951">
    <property type="component" value="Unassembled WGS sequence"/>
</dbReference>
<feature type="compositionally biased region" description="Polar residues" evidence="1">
    <location>
        <begin position="29"/>
        <end position="38"/>
    </location>
</feature>
<proteinExistence type="predicted"/>